<proteinExistence type="predicted"/>
<dbReference type="AlphaFoldDB" id="A0A7S1EGI2"/>
<gene>
    <name evidence="1" type="ORF">HAND00432_LOCUS24944</name>
</gene>
<dbReference type="EMBL" id="HBFX01041433">
    <property type="protein sequence ID" value="CAD8973942.1"/>
    <property type="molecule type" value="Transcribed_RNA"/>
</dbReference>
<protein>
    <submittedName>
        <fullName evidence="1">Uncharacterized protein</fullName>
    </submittedName>
</protein>
<evidence type="ECO:0000313" key="1">
    <source>
        <dbReference type="EMBL" id="CAD8973942.1"/>
    </source>
</evidence>
<name>A0A7S1EGI2_HEMAN</name>
<reference evidence="1" key="1">
    <citation type="submission" date="2021-01" db="EMBL/GenBank/DDBJ databases">
        <authorList>
            <person name="Corre E."/>
            <person name="Pelletier E."/>
            <person name="Niang G."/>
            <person name="Scheremetjew M."/>
            <person name="Finn R."/>
            <person name="Kale V."/>
            <person name="Holt S."/>
            <person name="Cochrane G."/>
            <person name="Meng A."/>
            <person name="Brown T."/>
            <person name="Cohen L."/>
        </authorList>
    </citation>
    <scope>NUCLEOTIDE SEQUENCE</scope>
    <source>
        <strain evidence="1">CCMP644</strain>
    </source>
</reference>
<sequence>MRDLEKVPEELEAKGLTQQQWLAWVSKLQSVQSKAPDCCLDLCCRAFTCGIGACTCRGAGSRRPYWTALTQRQNDFNNSELQKIGVFCKTQSNSIIISDGQNSNRVTVAWIAFALDPATIAALQNEPHNTGAVGPCCGCNCGKEEQHSPMIV</sequence>
<organism evidence="1">
    <name type="scientific">Hemiselmis andersenii</name>
    <name type="common">Cryptophyte alga</name>
    <dbReference type="NCBI Taxonomy" id="464988"/>
    <lineage>
        <taxon>Eukaryota</taxon>
        <taxon>Cryptophyceae</taxon>
        <taxon>Cryptomonadales</taxon>
        <taxon>Hemiselmidaceae</taxon>
        <taxon>Hemiselmis</taxon>
    </lineage>
</organism>
<accession>A0A7S1EGI2</accession>